<comment type="function">
    <text evidence="7">Component of the mitochondrial ribosome (mitoribosome), a dedicated translation machinery responsible for the synthesis of mitochondrial genome-encoded proteins, including at least some of the essential transmembrane subunits of the mitochondrial respiratory chain. The mitoribosomes are attached to the mitochondrial inner membrane and translation products are cotranslationally integrated into the membrane.</text>
</comment>
<name>G0VAY7_NAUCA</name>
<feature type="domain" description="Large ribosomal subunit protein uL30-like ferredoxin-like fold" evidence="8">
    <location>
        <begin position="4"/>
        <end position="53"/>
    </location>
</feature>
<dbReference type="Proteomes" id="UP000001640">
    <property type="component" value="Chromosome 2"/>
</dbReference>
<dbReference type="eggNOG" id="ENOG502S7S3">
    <property type="taxonomic scope" value="Eukaryota"/>
</dbReference>
<dbReference type="GeneID" id="96901674"/>
<dbReference type="RefSeq" id="XP_003674487.1">
    <property type="nucleotide sequence ID" value="XM_003674439.1"/>
</dbReference>
<comment type="similarity">
    <text evidence="2">Belongs to the universal ribosomal protein uL30 family.</text>
</comment>
<evidence type="ECO:0000259" key="8">
    <source>
        <dbReference type="Pfam" id="PF00327"/>
    </source>
</evidence>
<dbReference type="FunCoup" id="G0VAY7">
    <property type="interactions" value="225"/>
</dbReference>
<keyword evidence="5" id="KW-0687">Ribonucleoprotein</keyword>
<dbReference type="GO" id="GO:0005762">
    <property type="term" value="C:mitochondrial large ribosomal subunit"/>
    <property type="evidence" value="ECO:0007669"/>
    <property type="project" value="EnsemblFungi"/>
</dbReference>
<organism evidence="9 10">
    <name type="scientific">Naumovozyma castellii</name>
    <name type="common">Yeast</name>
    <name type="synonym">Saccharomyces castellii</name>
    <dbReference type="NCBI Taxonomy" id="27288"/>
    <lineage>
        <taxon>Eukaryota</taxon>
        <taxon>Fungi</taxon>
        <taxon>Dikarya</taxon>
        <taxon>Ascomycota</taxon>
        <taxon>Saccharomycotina</taxon>
        <taxon>Saccharomycetes</taxon>
        <taxon>Saccharomycetales</taxon>
        <taxon>Saccharomycetaceae</taxon>
        <taxon>Naumovozyma</taxon>
    </lineage>
</organism>
<dbReference type="Gene3D" id="3.30.1390.20">
    <property type="entry name" value="Ribosomal protein L30, ferredoxin-like fold domain"/>
    <property type="match status" value="1"/>
</dbReference>
<dbReference type="SUPFAM" id="SSF55129">
    <property type="entry name" value="Ribosomal protein L30p/L7e"/>
    <property type="match status" value="1"/>
</dbReference>
<evidence type="ECO:0000256" key="7">
    <source>
        <dbReference type="ARBA" id="ARBA00037226"/>
    </source>
</evidence>
<evidence type="ECO:0000256" key="2">
    <source>
        <dbReference type="ARBA" id="ARBA00007594"/>
    </source>
</evidence>
<dbReference type="FunFam" id="3.30.1390.20:FF:000010">
    <property type="entry name" value="Large subunit ribosomal protein L30"/>
    <property type="match status" value="1"/>
</dbReference>
<dbReference type="InterPro" id="IPR005996">
    <property type="entry name" value="Ribosomal_uL30_bac-type"/>
</dbReference>
<dbReference type="CDD" id="cd01658">
    <property type="entry name" value="Ribosomal_L30"/>
    <property type="match status" value="1"/>
</dbReference>
<dbReference type="GO" id="GO:0006412">
    <property type="term" value="P:translation"/>
    <property type="evidence" value="ECO:0007669"/>
    <property type="project" value="InterPro"/>
</dbReference>
<dbReference type="HOGENOM" id="CLU_131047_0_2_1"/>
<sequence>MVYYKITLARSVIGLPQATRDIVKTLGLGKRGSVIYRQVTPAIAGSMIKVKEIIDVEVTKDSLNKFEQRQLRKSNPGFVVEKRSDLLG</sequence>
<keyword evidence="3" id="KW-0689">Ribosomal protein</keyword>
<dbReference type="KEGG" id="ncs:NCAS_0B00260"/>
<dbReference type="OrthoDB" id="509901at2759"/>
<dbReference type="InterPro" id="IPR016082">
    <property type="entry name" value="Ribosomal_uL30_ferredoxin-like"/>
</dbReference>
<evidence type="ECO:0000256" key="3">
    <source>
        <dbReference type="ARBA" id="ARBA00022980"/>
    </source>
</evidence>
<gene>
    <name evidence="9" type="primary">NCAS0B00260</name>
    <name evidence="9" type="ordered locus">NCAS_0B00260</name>
</gene>
<dbReference type="PANTHER" id="PTHR15892">
    <property type="entry name" value="MITOCHONDRIAL RIBOSOMAL PROTEIN L30"/>
    <property type="match status" value="1"/>
</dbReference>
<dbReference type="AlphaFoldDB" id="G0VAY7"/>
<dbReference type="InterPro" id="IPR036919">
    <property type="entry name" value="Ribo_uL30_ferredoxin-like_sf"/>
</dbReference>
<evidence type="ECO:0000256" key="1">
    <source>
        <dbReference type="ARBA" id="ARBA00004173"/>
    </source>
</evidence>
<dbReference type="EMBL" id="HE576753">
    <property type="protein sequence ID" value="CCC68110.1"/>
    <property type="molecule type" value="Genomic_DNA"/>
</dbReference>
<dbReference type="InParanoid" id="G0VAY7"/>
<protein>
    <recommendedName>
        <fullName evidence="6">Large ribosomal subunit protein uL30m</fullName>
    </recommendedName>
</protein>
<dbReference type="GO" id="GO:0003735">
    <property type="term" value="F:structural constituent of ribosome"/>
    <property type="evidence" value="ECO:0007669"/>
    <property type="project" value="EnsemblFungi"/>
</dbReference>
<evidence type="ECO:0000256" key="5">
    <source>
        <dbReference type="ARBA" id="ARBA00023274"/>
    </source>
</evidence>
<reference evidence="9 10" key="1">
    <citation type="journal article" date="2011" name="Proc. Natl. Acad. Sci. U.S.A.">
        <title>Evolutionary erosion of yeast sex chromosomes by mating-type switching accidents.</title>
        <authorList>
            <person name="Gordon J.L."/>
            <person name="Armisen D."/>
            <person name="Proux-Wera E."/>
            <person name="Oheigeartaigh S.S."/>
            <person name="Byrne K.P."/>
            <person name="Wolfe K.H."/>
        </authorList>
    </citation>
    <scope>NUCLEOTIDE SEQUENCE [LARGE SCALE GENOMIC DNA]</scope>
    <source>
        <strain evidence="10">ATCC 76901 / BCRC 22586 / CBS 4309 / NBRC 1992 / NRRL Y-12630</strain>
    </source>
</reference>
<dbReference type="STRING" id="1064592.G0VAY7"/>
<dbReference type="OMA" id="FHPAEPQ"/>
<accession>G0VAY7</accession>
<proteinExistence type="inferred from homology"/>
<dbReference type="Pfam" id="PF00327">
    <property type="entry name" value="Ribosomal_L30"/>
    <property type="match status" value="1"/>
</dbReference>
<evidence type="ECO:0000313" key="9">
    <source>
        <dbReference type="EMBL" id="CCC68110.1"/>
    </source>
</evidence>
<evidence type="ECO:0000256" key="6">
    <source>
        <dbReference type="ARBA" id="ARBA00035281"/>
    </source>
</evidence>
<dbReference type="PANTHER" id="PTHR15892:SF2">
    <property type="entry name" value="LARGE RIBOSOMAL SUBUNIT PROTEIN UL30M"/>
    <property type="match status" value="1"/>
</dbReference>
<keyword evidence="10" id="KW-1185">Reference proteome</keyword>
<evidence type="ECO:0000256" key="4">
    <source>
        <dbReference type="ARBA" id="ARBA00023128"/>
    </source>
</evidence>
<keyword evidence="4" id="KW-0496">Mitochondrion</keyword>
<comment type="subcellular location">
    <subcellularLocation>
        <location evidence="1">Mitochondrion</location>
    </subcellularLocation>
</comment>
<dbReference type="NCBIfam" id="TIGR01308">
    <property type="entry name" value="rpmD_bact"/>
    <property type="match status" value="1"/>
</dbReference>
<evidence type="ECO:0000313" key="10">
    <source>
        <dbReference type="Proteomes" id="UP000001640"/>
    </source>
</evidence>
<reference key="2">
    <citation type="submission" date="2011-08" db="EMBL/GenBank/DDBJ databases">
        <title>Genome sequence of Naumovozyma castellii.</title>
        <authorList>
            <person name="Gordon J.L."/>
            <person name="Armisen D."/>
            <person name="Proux-Wera E."/>
            <person name="OhEigeartaigh S.S."/>
            <person name="Byrne K.P."/>
            <person name="Wolfe K.H."/>
        </authorList>
    </citation>
    <scope>NUCLEOTIDE SEQUENCE</scope>
    <source>
        <strain>Type strain:CBS 4309</strain>
    </source>
</reference>